<evidence type="ECO:0000313" key="2">
    <source>
        <dbReference type="EMBL" id="ONM34717.1"/>
    </source>
</evidence>
<dbReference type="EMBL" id="CM007649">
    <property type="protein sequence ID" value="ONM34717.1"/>
    <property type="molecule type" value="Genomic_DNA"/>
</dbReference>
<sequence length="182" mass="20317">MIEYISPRPRVELDQATTTLQKAYKFLKLLTRATATATTCTSTTTSGAQTPAASPSSTEREDGVRSRRGGRSAAVQVERRSGEHERGVQVDLRAEHQQVAVCQDGTVAPMELDGVIRLDWVWMGWMDSARAEVEREHAWLAGDHILVHLFSWVMLTVMSYYATSNICLCERSTKIVSLHSYS</sequence>
<reference evidence="2" key="1">
    <citation type="submission" date="2015-12" db="EMBL/GenBank/DDBJ databases">
        <title>Update maize B73 reference genome by single molecule sequencing technologies.</title>
        <authorList>
            <consortium name="Maize Genome Sequencing Project"/>
            <person name="Ware D."/>
        </authorList>
    </citation>
    <scope>NUCLEOTIDE SEQUENCE [LARGE SCALE GENOMIC DNA]</scope>
    <source>
        <tissue evidence="2">Seedling</tissue>
    </source>
</reference>
<feature type="region of interest" description="Disordered" evidence="1">
    <location>
        <begin position="37"/>
        <end position="87"/>
    </location>
</feature>
<dbReference type="InParanoid" id="A0A1D6N1X2"/>
<feature type="compositionally biased region" description="Low complexity" evidence="1">
    <location>
        <begin position="37"/>
        <end position="57"/>
    </location>
</feature>
<proteinExistence type="predicted"/>
<organism evidence="2">
    <name type="scientific">Zea mays</name>
    <name type="common">Maize</name>
    <dbReference type="NCBI Taxonomy" id="4577"/>
    <lineage>
        <taxon>Eukaryota</taxon>
        <taxon>Viridiplantae</taxon>
        <taxon>Streptophyta</taxon>
        <taxon>Embryophyta</taxon>
        <taxon>Tracheophyta</taxon>
        <taxon>Spermatophyta</taxon>
        <taxon>Magnoliopsida</taxon>
        <taxon>Liliopsida</taxon>
        <taxon>Poales</taxon>
        <taxon>Poaceae</taxon>
        <taxon>PACMAD clade</taxon>
        <taxon>Panicoideae</taxon>
        <taxon>Andropogonodae</taxon>
        <taxon>Andropogoneae</taxon>
        <taxon>Tripsacinae</taxon>
        <taxon>Zea</taxon>
    </lineage>
</organism>
<gene>
    <name evidence="2" type="ORF">ZEAMMB73_Zm00001d042165</name>
</gene>
<protein>
    <submittedName>
        <fullName evidence="2">Uncharacterized protein</fullName>
    </submittedName>
</protein>
<dbReference type="AlphaFoldDB" id="A0A1D6N1X2"/>
<name>A0A1D6N1X2_MAIZE</name>
<accession>A0A1D6N1X2</accession>
<feature type="compositionally biased region" description="Basic and acidic residues" evidence="1">
    <location>
        <begin position="77"/>
        <end position="87"/>
    </location>
</feature>
<evidence type="ECO:0000256" key="1">
    <source>
        <dbReference type="SAM" id="MobiDB-lite"/>
    </source>
</evidence>